<dbReference type="Gene3D" id="3.10.620.30">
    <property type="match status" value="1"/>
</dbReference>
<dbReference type="SUPFAM" id="SSF54001">
    <property type="entry name" value="Cysteine proteinases"/>
    <property type="match status" value="1"/>
</dbReference>
<evidence type="ECO:0000313" key="3">
    <source>
        <dbReference type="Proteomes" id="UP001500449"/>
    </source>
</evidence>
<accession>A0ABN2NC73</accession>
<dbReference type="InterPro" id="IPR038765">
    <property type="entry name" value="Papain-like_cys_pep_sf"/>
</dbReference>
<protein>
    <submittedName>
        <fullName evidence="2">Transglutaminase family protein</fullName>
    </submittedName>
</protein>
<dbReference type="EMBL" id="BAAAQK010000016">
    <property type="protein sequence ID" value="GAA1858393.1"/>
    <property type="molecule type" value="Genomic_DNA"/>
</dbReference>
<dbReference type="RefSeq" id="WP_344419936.1">
    <property type="nucleotide sequence ID" value="NZ_BAAAQK010000016.1"/>
</dbReference>
<gene>
    <name evidence="2" type="ORF">GCM10009836_43260</name>
</gene>
<dbReference type="PANTHER" id="PTHR33490">
    <property type="entry name" value="BLR5614 PROTEIN-RELATED"/>
    <property type="match status" value="1"/>
</dbReference>
<comment type="caution">
    <text evidence="2">The sequence shown here is derived from an EMBL/GenBank/DDBJ whole genome shotgun (WGS) entry which is preliminary data.</text>
</comment>
<evidence type="ECO:0000313" key="2">
    <source>
        <dbReference type="EMBL" id="GAA1858393.1"/>
    </source>
</evidence>
<dbReference type="InterPro" id="IPR002931">
    <property type="entry name" value="Transglutaminase-like"/>
</dbReference>
<sequence length="262" mass="27756">MRRDVTAHLDLTVTSPALLALQIAVPTPDSENLSITLDGRPLRSRVLTGPDGARSHVIESEAGALAVAYSAQVSGRRPEPAGDELDRLHALRPSRYCPSDRLYITATREFGDIEGAAARIAAVIASVRGRLLYVPGSSGPTDDAVDTLLQGEGVCRDYAHLVVALLRALDVPARLVAVYAPGLSPMDFHAVVEAWDGERWQLVDATGLAPRASMLRICTGRDAADTAFLSSHHGGVELVSMQVVAVVDELPTDDPAAVVELG</sequence>
<reference evidence="2 3" key="1">
    <citation type="journal article" date="2019" name="Int. J. Syst. Evol. Microbiol.">
        <title>The Global Catalogue of Microorganisms (GCM) 10K type strain sequencing project: providing services to taxonomists for standard genome sequencing and annotation.</title>
        <authorList>
            <consortium name="The Broad Institute Genomics Platform"/>
            <consortium name="The Broad Institute Genome Sequencing Center for Infectious Disease"/>
            <person name="Wu L."/>
            <person name="Ma J."/>
        </authorList>
    </citation>
    <scope>NUCLEOTIDE SEQUENCE [LARGE SCALE GENOMIC DNA]</scope>
    <source>
        <strain evidence="2 3">JCM 16009</strain>
    </source>
</reference>
<organism evidence="2 3">
    <name type="scientific">Pseudonocardia ailaonensis</name>
    <dbReference type="NCBI Taxonomy" id="367279"/>
    <lineage>
        <taxon>Bacteria</taxon>
        <taxon>Bacillati</taxon>
        <taxon>Actinomycetota</taxon>
        <taxon>Actinomycetes</taxon>
        <taxon>Pseudonocardiales</taxon>
        <taxon>Pseudonocardiaceae</taxon>
        <taxon>Pseudonocardia</taxon>
    </lineage>
</organism>
<proteinExistence type="predicted"/>
<dbReference type="Proteomes" id="UP001500449">
    <property type="component" value="Unassembled WGS sequence"/>
</dbReference>
<dbReference type="PANTHER" id="PTHR33490:SF12">
    <property type="entry name" value="BLL5557 PROTEIN"/>
    <property type="match status" value="1"/>
</dbReference>
<name>A0ABN2NC73_9PSEU</name>
<feature type="domain" description="Transglutaminase-like" evidence="1">
    <location>
        <begin position="147"/>
        <end position="207"/>
    </location>
</feature>
<dbReference type="Gene3D" id="2.60.40.2250">
    <property type="match status" value="1"/>
</dbReference>
<evidence type="ECO:0000259" key="1">
    <source>
        <dbReference type="SMART" id="SM00460"/>
    </source>
</evidence>
<dbReference type="SMART" id="SM00460">
    <property type="entry name" value="TGc"/>
    <property type="match status" value="1"/>
</dbReference>
<dbReference type="Pfam" id="PF01841">
    <property type="entry name" value="Transglut_core"/>
    <property type="match status" value="1"/>
</dbReference>
<keyword evidence="3" id="KW-1185">Reference proteome</keyword>